<dbReference type="GO" id="GO:0043527">
    <property type="term" value="C:tRNA methyltransferase complex"/>
    <property type="evidence" value="ECO:0007669"/>
    <property type="project" value="TreeGrafter"/>
</dbReference>
<reference evidence="7 8" key="1">
    <citation type="journal article" date="2016" name="DNA Res.">
        <title>The draft genome of MD-2 pineapple using hybrid error correction of long reads.</title>
        <authorList>
            <person name="Redwan R.M."/>
            <person name="Saidin A."/>
            <person name="Kumar S.V."/>
        </authorList>
    </citation>
    <scope>NUCLEOTIDE SEQUENCE [LARGE SCALE GENOMIC DNA]</scope>
    <source>
        <strain evidence="8">cv. MD2</strain>
        <tissue evidence="7">Leaf</tissue>
    </source>
</reference>
<dbReference type="FunFam" id="3.40.50.150:FF:000230">
    <property type="entry name" value="tRNA (Guanine-N(7)-)-methyltransferase"/>
    <property type="match status" value="1"/>
</dbReference>
<gene>
    <name evidence="7" type="ORF">ACMD2_14698</name>
</gene>
<dbReference type="CDD" id="cd02440">
    <property type="entry name" value="AdoMet_MTases"/>
    <property type="match status" value="1"/>
</dbReference>
<evidence type="ECO:0000256" key="3">
    <source>
        <dbReference type="ARBA" id="ARBA00022603"/>
    </source>
</evidence>
<dbReference type="GO" id="GO:0008176">
    <property type="term" value="F:tRNA (guanine(46)-N7)-methyltransferase activity"/>
    <property type="evidence" value="ECO:0007669"/>
    <property type="project" value="UniProtKB-EC"/>
</dbReference>
<evidence type="ECO:0000313" key="8">
    <source>
        <dbReference type="Proteomes" id="UP000092600"/>
    </source>
</evidence>
<keyword evidence="4 7" id="KW-0808">Transferase</keyword>
<dbReference type="EMBL" id="LSRQ01005121">
    <property type="protein sequence ID" value="OAY68072.1"/>
    <property type="molecule type" value="Genomic_DNA"/>
</dbReference>
<evidence type="ECO:0000256" key="4">
    <source>
        <dbReference type="ARBA" id="ARBA00022679"/>
    </source>
</evidence>
<evidence type="ECO:0000256" key="6">
    <source>
        <dbReference type="ARBA" id="ARBA00022694"/>
    </source>
</evidence>
<sequence>MGHVRIRQHVNPLSSSFTAPVQVPEWKEVFRDSTLPLMVDIGCGSGRFLIWLAKNSVEPRNYLGLEIRQKLVQRSQFWVKELGLENIYFLFANVSVSFDQLVSSYPGSLKLVSILCPDPHFKQRHHKRRVVQAPLVDSISKNLSLGGQVLLQSDVLEVASDMRDQFDAYSDVFEHVDHIDSNFLCDAEGWLLHNPMGIRTEREIHAELEGARIYRRMYQKTKQPS</sequence>
<dbReference type="Pfam" id="PF02390">
    <property type="entry name" value="Methyltransf_4"/>
    <property type="match status" value="1"/>
</dbReference>
<protein>
    <recommendedName>
        <fullName evidence="2">tRNA (guanine(46)-N(7))-methyltransferase</fullName>
        <ecNumber evidence="2">2.1.1.33</ecNumber>
    </recommendedName>
</protein>
<dbReference type="PANTHER" id="PTHR23417:SF21">
    <property type="entry name" value="TRNA (GUANINE-N(7)-)-METHYLTRANSFERASE"/>
    <property type="match status" value="1"/>
</dbReference>
<evidence type="ECO:0000256" key="1">
    <source>
        <dbReference type="ARBA" id="ARBA00000142"/>
    </source>
</evidence>
<dbReference type="Gene3D" id="3.40.50.150">
    <property type="entry name" value="Vaccinia Virus protein VP39"/>
    <property type="match status" value="1"/>
</dbReference>
<keyword evidence="6" id="KW-0819">tRNA processing</keyword>
<keyword evidence="5" id="KW-0949">S-adenosyl-L-methionine</keyword>
<accession>A0A199UTD7</accession>
<name>A0A199UTD7_ANACO</name>
<evidence type="ECO:0000313" key="7">
    <source>
        <dbReference type="EMBL" id="OAY68072.1"/>
    </source>
</evidence>
<dbReference type="Proteomes" id="UP000092600">
    <property type="component" value="Unassembled WGS sequence"/>
</dbReference>
<comment type="catalytic activity">
    <reaction evidence="1">
        <text>guanosine(46) in tRNA + S-adenosyl-L-methionine = N(7)-methylguanosine(46) in tRNA + S-adenosyl-L-homocysteine</text>
        <dbReference type="Rhea" id="RHEA:42708"/>
        <dbReference type="Rhea" id="RHEA-COMP:10188"/>
        <dbReference type="Rhea" id="RHEA-COMP:10189"/>
        <dbReference type="ChEBI" id="CHEBI:57856"/>
        <dbReference type="ChEBI" id="CHEBI:59789"/>
        <dbReference type="ChEBI" id="CHEBI:74269"/>
        <dbReference type="ChEBI" id="CHEBI:74480"/>
        <dbReference type="EC" id="2.1.1.33"/>
    </reaction>
</comment>
<keyword evidence="3 7" id="KW-0489">Methyltransferase</keyword>
<evidence type="ECO:0000256" key="2">
    <source>
        <dbReference type="ARBA" id="ARBA00011977"/>
    </source>
</evidence>
<dbReference type="InterPro" id="IPR029063">
    <property type="entry name" value="SAM-dependent_MTases_sf"/>
</dbReference>
<dbReference type="SUPFAM" id="SSF53335">
    <property type="entry name" value="S-adenosyl-L-methionine-dependent methyltransferases"/>
    <property type="match status" value="1"/>
</dbReference>
<dbReference type="InterPro" id="IPR003358">
    <property type="entry name" value="tRNA_(Gua-N-7)_MeTrfase_Trmb"/>
</dbReference>
<dbReference type="PROSITE" id="PS51625">
    <property type="entry name" value="SAM_MT_TRMB"/>
    <property type="match status" value="1"/>
</dbReference>
<dbReference type="NCBIfam" id="TIGR00091">
    <property type="entry name" value="tRNA (guanosine(46)-N7)-methyltransferase TrmB"/>
    <property type="match status" value="1"/>
</dbReference>
<dbReference type="EC" id="2.1.1.33" evidence="2"/>
<proteinExistence type="predicted"/>
<comment type="caution">
    <text evidence="7">The sequence shown here is derived from an EMBL/GenBank/DDBJ whole genome shotgun (WGS) entry which is preliminary data.</text>
</comment>
<dbReference type="STRING" id="4615.A0A199UTD7"/>
<dbReference type="AlphaFoldDB" id="A0A199UTD7"/>
<organism evidence="7 8">
    <name type="scientific">Ananas comosus</name>
    <name type="common">Pineapple</name>
    <name type="synonym">Ananas ananas</name>
    <dbReference type="NCBI Taxonomy" id="4615"/>
    <lineage>
        <taxon>Eukaryota</taxon>
        <taxon>Viridiplantae</taxon>
        <taxon>Streptophyta</taxon>
        <taxon>Embryophyta</taxon>
        <taxon>Tracheophyta</taxon>
        <taxon>Spermatophyta</taxon>
        <taxon>Magnoliopsida</taxon>
        <taxon>Liliopsida</taxon>
        <taxon>Poales</taxon>
        <taxon>Bromeliaceae</taxon>
        <taxon>Bromelioideae</taxon>
        <taxon>Ananas</taxon>
    </lineage>
</organism>
<evidence type="ECO:0000256" key="5">
    <source>
        <dbReference type="ARBA" id="ARBA00022691"/>
    </source>
</evidence>
<dbReference type="PANTHER" id="PTHR23417">
    <property type="entry name" value="3-DEOXY-D-MANNO-OCTULOSONIC-ACID TRANSFERASE/TRNA GUANINE-N 7 - -METHYLTRANSFERASE"/>
    <property type="match status" value="1"/>
</dbReference>